<protein>
    <submittedName>
        <fullName evidence="1">Uncharacterized protein</fullName>
    </submittedName>
</protein>
<organism evidence="1 2">
    <name type="scientific">Sinorhizobium sojae CCBAU 05684</name>
    <dbReference type="NCBI Taxonomy" id="716928"/>
    <lineage>
        <taxon>Bacteria</taxon>
        <taxon>Pseudomonadati</taxon>
        <taxon>Pseudomonadota</taxon>
        <taxon>Alphaproteobacteria</taxon>
        <taxon>Hyphomicrobiales</taxon>
        <taxon>Rhizobiaceae</taxon>
        <taxon>Sinorhizobium/Ensifer group</taxon>
        <taxon>Sinorhizobium</taxon>
    </lineage>
</organism>
<sequence length="97" mass="10415">MRDLVTALEETAATVNKLGTLSAPDVQVHDVSKLLRSDDAPTLDASLKEHQEDTKSLRQAIAAYPTLSQALSRQGLSVENVVAARINSPGSITIFTR</sequence>
<keyword evidence="2" id="KW-1185">Reference proteome</keyword>
<dbReference type="Proteomes" id="UP000217211">
    <property type="component" value="Plasmid pSJ05684b"/>
</dbReference>
<proteinExistence type="predicted"/>
<dbReference type="EMBL" id="CP023068">
    <property type="protein sequence ID" value="ASY66030.1"/>
    <property type="molecule type" value="Genomic_DNA"/>
</dbReference>
<dbReference type="STRING" id="716928.GCA_000261485_04415"/>
<accession>A0A249PJB4</accession>
<gene>
    <name evidence="1" type="ORF">SJ05684_b50480</name>
</gene>
<geneLocation type="plasmid" evidence="2">
    <name>psj05684b</name>
</geneLocation>
<dbReference type="KEGG" id="esj:SJ05684_b50480"/>
<dbReference type="AlphaFoldDB" id="A0A249PJB4"/>
<name>A0A249PJB4_9HYPH</name>
<reference evidence="1 2" key="1">
    <citation type="submission" date="2017-08" db="EMBL/GenBank/DDBJ databases">
        <title>Multipartite genome sequences of Sinorhizobium species nodulating soybeans.</title>
        <authorList>
            <person name="Tian C.F."/>
        </authorList>
    </citation>
    <scope>NUCLEOTIDE SEQUENCE [LARGE SCALE GENOMIC DNA]</scope>
    <source>
        <strain evidence="1 2">CCBAU 05684</strain>
        <plasmid evidence="2">psj05684b</plasmid>
    </source>
</reference>
<keyword evidence="1" id="KW-0614">Plasmid</keyword>
<evidence type="ECO:0000313" key="2">
    <source>
        <dbReference type="Proteomes" id="UP000217211"/>
    </source>
</evidence>
<evidence type="ECO:0000313" key="1">
    <source>
        <dbReference type="EMBL" id="ASY66030.1"/>
    </source>
</evidence>